<protein>
    <submittedName>
        <fullName evidence="1">Uncharacterized protein</fullName>
    </submittedName>
</protein>
<gene>
    <name evidence="1" type="ORF">BaRGS_00006441</name>
</gene>
<evidence type="ECO:0000313" key="1">
    <source>
        <dbReference type="EMBL" id="KAK7502488.1"/>
    </source>
</evidence>
<sequence length="104" mass="11467">MPSPLLLLVASAVLLGGLATLIVVVAISVDAWQEIDFDEAKLREINASTNINLESLSSTTQFYKVVLKIHGSSANVTEEVYWVHSSTNGLWRTCDHLTGKKRQR</sequence>
<name>A0ABD0LTN9_9CAEN</name>
<reference evidence="1 2" key="1">
    <citation type="journal article" date="2023" name="Sci. Data">
        <title>Genome assembly of the Korean intertidal mud-creeper Batillaria attramentaria.</title>
        <authorList>
            <person name="Patra A.K."/>
            <person name="Ho P.T."/>
            <person name="Jun S."/>
            <person name="Lee S.J."/>
            <person name="Kim Y."/>
            <person name="Won Y.J."/>
        </authorList>
    </citation>
    <scope>NUCLEOTIDE SEQUENCE [LARGE SCALE GENOMIC DNA]</scope>
    <source>
        <strain evidence="1">Wonlab-2016</strain>
    </source>
</reference>
<evidence type="ECO:0000313" key="2">
    <source>
        <dbReference type="Proteomes" id="UP001519460"/>
    </source>
</evidence>
<keyword evidence="2" id="KW-1185">Reference proteome</keyword>
<dbReference type="Gene3D" id="1.20.140.150">
    <property type="match status" value="1"/>
</dbReference>
<accession>A0ABD0LTN9</accession>
<dbReference type="EMBL" id="JACVVK020000026">
    <property type="protein sequence ID" value="KAK7502488.1"/>
    <property type="molecule type" value="Genomic_DNA"/>
</dbReference>
<organism evidence="1 2">
    <name type="scientific">Batillaria attramentaria</name>
    <dbReference type="NCBI Taxonomy" id="370345"/>
    <lineage>
        <taxon>Eukaryota</taxon>
        <taxon>Metazoa</taxon>
        <taxon>Spiralia</taxon>
        <taxon>Lophotrochozoa</taxon>
        <taxon>Mollusca</taxon>
        <taxon>Gastropoda</taxon>
        <taxon>Caenogastropoda</taxon>
        <taxon>Sorbeoconcha</taxon>
        <taxon>Cerithioidea</taxon>
        <taxon>Batillariidae</taxon>
        <taxon>Batillaria</taxon>
    </lineage>
</organism>
<dbReference type="Proteomes" id="UP001519460">
    <property type="component" value="Unassembled WGS sequence"/>
</dbReference>
<comment type="caution">
    <text evidence="1">The sequence shown here is derived from an EMBL/GenBank/DDBJ whole genome shotgun (WGS) entry which is preliminary data.</text>
</comment>
<dbReference type="AlphaFoldDB" id="A0ABD0LTN9"/>
<proteinExistence type="predicted"/>